<dbReference type="PANTHER" id="PTHR42648">
    <property type="entry name" value="TRANSPOSASE, PUTATIVE-RELATED"/>
    <property type="match status" value="1"/>
</dbReference>
<dbReference type="PANTHER" id="PTHR42648:SF28">
    <property type="entry name" value="TRANSPOSON-ENCODED PROTEIN WITH RIBONUCLEASE H-LIKE AND RETROVIRUS ZINC FINGER-LIKE DOMAINS"/>
    <property type="match status" value="1"/>
</dbReference>
<feature type="region of interest" description="Disordered" evidence="1">
    <location>
        <begin position="97"/>
        <end position="136"/>
    </location>
</feature>
<evidence type="ECO:0000256" key="1">
    <source>
        <dbReference type="SAM" id="MobiDB-lite"/>
    </source>
</evidence>
<name>A0AAW2QL63_9LAMI</name>
<evidence type="ECO:0008006" key="3">
    <source>
        <dbReference type="Google" id="ProtNLM"/>
    </source>
</evidence>
<protein>
    <recommendedName>
        <fullName evidence="3">Retrovirus-related Pol polyprotein from transposon TNT 1-94</fullName>
    </recommendedName>
</protein>
<dbReference type="AlphaFoldDB" id="A0AAW2QL63"/>
<evidence type="ECO:0000313" key="2">
    <source>
        <dbReference type="EMBL" id="KAL0368147.1"/>
    </source>
</evidence>
<comment type="caution">
    <text evidence="2">The sequence shown here is derived from an EMBL/GenBank/DDBJ whole genome shotgun (WGS) entry which is preliminary data.</text>
</comment>
<accession>A0AAW2QL63</accession>
<dbReference type="SUPFAM" id="SSF53098">
    <property type="entry name" value="Ribonuclease H-like"/>
    <property type="match status" value="1"/>
</dbReference>
<feature type="compositionally biased region" description="Low complexity" evidence="1">
    <location>
        <begin position="125"/>
        <end position="136"/>
    </location>
</feature>
<sequence>MNKSLTEMARCLRLNAGLPKSFWAEVVSMTCYLINRSPRASLGGKIAKEVWIDNPVNFDHLRIFGCSAYVHVPSDERSNLDRSPSCASFWATRKVSKMESEPHPVGTKNHGSTHPTSGDPLAIESGGSSHLTSGGSTANELQAYNLARDRQRRTNVKPPGKLGYEDMVSFALLNSGDEPTTFHGAITSQEKKE</sequence>
<dbReference type="InterPro" id="IPR039537">
    <property type="entry name" value="Retrotran_Ty1/copia-like"/>
</dbReference>
<proteinExistence type="predicted"/>
<reference evidence="2" key="2">
    <citation type="journal article" date="2024" name="Plant">
        <title>Genomic evolution and insights into agronomic trait innovations of Sesamum species.</title>
        <authorList>
            <person name="Miao H."/>
            <person name="Wang L."/>
            <person name="Qu L."/>
            <person name="Liu H."/>
            <person name="Sun Y."/>
            <person name="Le M."/>
            <person name="Wang Q."/>
            <person name="Wei S."/>
            <person name="Zheng Y."/>
            <person name="Lin W."/>
            <person name="Duan Y."/>
            <person name="Cao H."/>
            <person name="Xiong S."/>
            <person name="Wang X."/>
            <person name="Wei L."/>
            <person name="Li C."/>
            <person name="Ma Q."/>
            <person name="Ju M."/>
            <person name="Zhao R."/>
            <person name="Li G."/>
            <person name="Mu C."/>
            <person name="Tian Q."/>
            <person name="Mei H."/>
            <person name="Zhang T."/>
            <person name="Gao T."/>
            <person name="Zhang H."/>
        </authorList>
    </citation>
    <scope>NUCLEOTIDE SEQUENCE</scope>
    <source>
        <strain evidence="2">KEN8</strain>
    </source>
</reference>
<dbReference type="InterPro" id="IPR012337">
    <property type="entry name" value="RNaseH-like_sf"/>
</dbReference>
<reference evidence="2" key="1">
    <citation type="submission" date="2020-06" db="EMBL/GenBank/DDBJ databases">
        <authorList>
            <person name="Li T."/>
            <person name="Hu X."/>
            <person name="Zhang T."/>
            <person name="Song X."/>
            <person name="Zhang H."/>
            <person name="Dai N."/>
            <person name="Sheng W."/>
            <person name="Hou X."/>
            <person name="Wei L."/>
        </authorList>
    </citation>
    <scope>NUCLEOTIDE SEQUENCE</scope>
    <source>
        <strain evidence="2">KEN8</strain>
        <tissue evidence="2">Leaf</tissue>
    </source>
</reference>
<gene>
    <name evidence="2" type="ORF">Scaly_1033600</name>
</gene>
<organism evidence="2">
    <name type="scientific">Sesamum calycinum</name>
    <dbReference type="NCBI Taxonomy" id="2727403"/>
    <lineage>
        <taxon>Eukaryota</taxon>
        <taxon>Viridiplantae</taxon>
        <taxon>Streptophyta</taxon>
        <taxon>Embryophyta</taxon>
        <taxon>Tracheophyta</taxon>
        <taxon>Spermatophyta</taxon>
        <taxon>Magnoliopsida</taxon>
        <taxon>eudicotyledons</taxon>
        <taxon>Gunneridae</taxon>
        <taxon>Pentapetalae</taxon>
        <taxon>asterids</taxon>
        <taxon>lamiids</taxon>
        <taxon>Lamiales</taxon>
        <taxon>Pedaliaceae</taxon>
        <taxon>Sesamum</taxon>
    </lineage>
</organism>
<dbReference type="EMBL" id="JACGWM010000006">
    <property type="protein sequence ID" value="KAL0368147.1"/>
    <property type="molecule type" value="Genomic_DNA"/>
</dbReference>